<accession>A0A2N9IP14</accession>
<name>A0A2N9IP14_FAGSY</name>
<proteinExistence type="predicted"/>
<dbReference type="AlphaFoldDB" id="A0A2N9IP14"/>
<evidence type="ECO:0000313" key="1">
    <source>
        <dbReference type="EMBL" id="SPD27267.1"/>
    </source>
</evidence>
<protein>
    <submittedName>
        <fullName evidence="1">Uncharacterized protein</fullName>
    </submittedName>
</protein>
<sequence length="259" mass="27978">MFSRTIIYLDVAAAGSSVDFSQIWHPLSSPSRSFKSCAPWELVLSEPTLADSKVLFAICSTNAIRAGMSIIFLCLPPHPSILSSTGIKSTRNCNCKPTIRSKYGFFRVSTKILIISFSSRGGRARGRHFFSTAGRILKKCLPAPSNGRSSSAVNTIRPMPIKGALESLDHQGFIVCVLGHLPAVHLQVNHRVVPPIVTSQSFGTLNLGGIVMLGNQDMLEKSVFRKSFGGVGGLGSRSMLMRGRPSDTSPLVLLPSFLF</sequence>
<reference evidence="1" key="1">
    <citation type="submission" date="2018-02" db="EMBL/GenBank/DDBJ databases">
        <authorList>
            <person name="Cohen D.B."/>
            <person name="Kent A.D."/>
        </authorList>
    </citation>
    <scope>NUCLEOTIDE SEQUENCE</scope>
</reference>
<dbReference type="EMBL" id="OIVN01006185">
    <property type="protein sequence ID" value="SPD27267.1"/>
    <property type="molecule type" value="Genomic_DNA"/>
</dbReference>
<organism evidence="1">
    <name type="scientific">Fagus sylvatica</name>
    <name type="common">Beechnut</name>
    <dbReference type="NCBI Taxonomy" id="28930"/>
    <lineage>
        <taxon>Eukaryota</taxon>
        <taxon>Viridiplantae</taxon>
        <taxon>Streptophyta</taxon>
        <taxon>Embryophyta</taxon>
        <taxon>Tracheophyta</taxon>
        <taxon>Spermatophyta</taxon>
        <taxon>Magnoliopsida</taxon>
        <taxon>eudicotyledons</taxon>
        <taxon>Gunneridae</taxon>
        <taxon>Pentapetalae</taxon>
        <taxon>rosids</taxon>
        <taxon>fabids</taxon>
        <taxon>Fagales</taxon>
        <taxon>Fagaceae</taxon>
        <taxon>Fagus</taxon>
    </lineage>
</organism>
<gene>
    <name evidence="1" type="ORF">FSB_LOCUS55149</name>
</gene>